<proteinExistence type="predicted"/>
<dbReference type="InParanoid" id="M1DQB0"/>
<dbReference type="InterPro" id="IPR046796">
    <property type="entry name" value="Transposase_32_dom"/>
</dbReference>
<protein>
    <submittedName>
        <fullName evidence="2">1,3-beta-D-glucan glucanohydrolase</fullName>
    </submittedName>
</protein>
<dbReference type="Gramene" id="PGSC0003DMT400092675">
    <property type="protein sequence ID" value="PGSC0003DMT400092675"/>
    <property type="gene ID" value="PGSC0003DMG400042246"/>
</dbReference>
<organism evidence="2 3">
    <name type="scientific">Solanum tuberosum</name>
    <name type="common">Potato</name>
    <dbReference type="NCBI Taxonomy" id="4113"/>
    <lineage>
        <taxon>Eukaryota</taxon>
        <taxon>Viridiplantae</taxon>
        <taxon>Streptophyta</taxon>
        <taxon>Embryophyta</taxon>
        <taxon>Tracheophyta</taxon>
        <taxon>Spermatophyta</taxon>
        <taxon>Magnoliopsida</taxon>
        <taxon>eudicotyledons</taxon>
        <taxon>Gunneridae</taxon>
        <taxon>Pentapetalae</taxon>
        <taxon>asterids</taxon>
        <taxon>lamiids</taxon>
        <taxon>Solanales</taxon>
        <taxon>Solanaceae</taxon>
        <taxon>Solanoideae</taxon>
        <taxon>Solaneae</taxon>
        <taxon>Solanum</taxon>
    </lineage>
</organism>
<dbReference type="PaxDb" id="4113-PGSC0003DMT400092675"/>
<reference evidence="2" key="2">
    <citation type="submission" date="2015-06" db="UniProtKB">
        <authorList>
            <consortium name="EnsemblPlants"/>
        </authorList>
    </citation>
    <scope>IDENTIFICATION</scope>
    <source>
        <strain evidence="2">DM1-3 516 R44</strain>
    </source>
</reference>
<dbReference type="PANTHER" id="PTHR33180:SF31">
    <property type="entry name" value="POLYPROTEIN PROTEIN"/>
    <property type="match status" value="1"/>
</dbReference>
<reference evidence="3" key="1">
    <citation type="journal article" date="2011" name="Nature">
        <title>Genome sequence and analysis of the tuber crop potato.</title>
        <authorList>
            <consortium name="The Potato Genome Sequencing Consortium"/>
        </authorList>
    </citation>
    <scope>NUCLEOTIDE SEQUENCE [LARGE SCALE GENOMIC DNA]</scope>
    <source>
        <strain evidence="3">cv. DM1-3 516 R44</strain>
    </source>
</reference>
<dbReference type="GO" id="GO:0009579">
    <property type="term" value="C:thylakoid"/>
    <property type="evidence" value="ECO:0000318"/>
    <property type="project" value="GO_Central"/>
</dbReference>
<evidence type="ECO:0000313" key="3">
    <source>
        <dbReference type="Proteomes" id="UP000011115"/>
    </source>
</evidence>
<name>M1DQB0_SOLTU</name>
<keyword evidence="3" id="KW-1185">Reference proteome</keyword>
<dbReference type="GO" id="GO:0009523">
    <property type="term" value="C:photosystem II"/>
    <property type="evidence" value="ECO:0000318"/>
    <property type="project" value="GO_Central"/>
</dbReference>
<sequence length="286" mass="32770">MRILTFIYRIPSQTIEQVPLGPPIRAPSPRILNRLKAAGLRTILEEKRLSTDGVIDRYREVWNTIKFQTFENFTKPRGSYIPSWVHGFHAEYGKLVPKVKKKNSSFTPVDHVAVRGRRVKCSSTDINEELGCKINVIHFMVDRIQKKTLDDLNNLFAPLILNITPPWIEAGIPIDKKDLNVAARFWFGFISSTLMPSQNKSILRHPKAALLNCFMDPDRLNLILRRAWVPLIEKTNVEMTPTSSTDIRRIEAKYTRDEAKRRRAAPVDTSLVVDVKTLETDTTPPT</sequence>
<dbReference type="AlphaFoldDB" id="M1DQB0"/>
<dbReference type="HOGENOM" id="CLU_029307_1_4_1"/>
<dbReference type="PANTHER" id="PTHR33180">
    <property type="entry name" value="PHOTOSYSTEM II CP43 REACTION CENTER PROTEIN"/>
    <property type="match status" value="1"/>
</dbReference>
<dbReference type="Pfam" id="PF20167">
    <property type="entry name" value="Transposase_32"/>
    <property type="match status" value="1"/>
</dbReference>
<evidence type="ECO:0000313" key="2">
    <source>
        <dbReference type="EnsemblPlants" id="PGSC0003DMT400092675"/>
    </source>
</evidence>
<evidence type="ECO:0000259" key="1">
    <source>
        <dbReference type="Pfam" id="PF20167"/>
    </source>
</evidence>
<accession>M1DQB0</accession>
<dbReference type="Proteomes" id="UP000011115">
    <property type="component" value="Unassembled WGS sequence"/>
</dbReference>
<feature type="domain" description="Putative plant transposon protein" evidence="1">
    <location>
        <begin position="69"/>
        <end position="222"/>
    </location>
</feature>
<dbReference type="EnsemblPlants" id="PGSC0003DMT400092675">
    <property type="protein sequence ID" value="PGSC0003DMT400092675"/>
    <property type="gene ID" value="PGSC0003DMG400042246"/>
</dbReference>